<protein>
    <recommendedName>
        <fullName evidence="9">Lipoprotein signal peptidase</fullName>
        <ecNumber evidence="9">3.4.23.36</ecNumber>
    </recommendedName>
    <alternativeName>
        <fullName evidence="9">Prolipoprotein signal peptidase</fullName>
    </alternativeName>
    <alternativeName>
        <fullName evidence="9">Signal peptidase II</fullName>
        <shortName evidence="9">SPase II</shortName>
    </alternativeName>
</protein>
<dbReference type="GO" id="GO:0006508">
    <property type="term" value="P:proteolysis"/>
    <property type="evidence" value="ECO:0007669"/>
    <property type="project" value="UniProtKB-KW"/>
</dbReference>
<feature type="active site" evidence="9">
    <location>
        <position position="135"/>
    </location>
</feature>
<dbReference type="Pfam" id="PF01252">
    <property type="entry name" value="Peptidase_A8"/>
    <property type="match status" value="1"/>
</dbReference>
<dbReference type="EMBL" id="LNKA01000001">
    <property type="protein sequence ID" value="KTC65770.1"/>
    <property type="molecule type" value="Genomic_DNA"/>
</dbReference>
<keyword evidence="5 9" id="KW-0064">Aspartyl protease</keyword>
<organism evidence="12 13">
    <name type="scientific">Legionella adelaidensis</name>
    <dbReference type="NCBI Taxonomy" id="45056"/>
    <lineage>
        <taxon>Bacteria</taxon>
        <taxon>Pseudomonadati</taxon>
        <taxon>Pseudomonadota</taxon>
        <taxon>Gammaproteobacteria</taxon>
        <taxon>Legionellales</taxon>
        <taxon>Legionellaceae</taxon>
        <taxon>Legionella</taxon>
    </lineage>
</organism>
<dbReference type="InterPro" id="IPR001872">
    <property type="entry name" value="Peptidase_A8"/>
</dbReference>
<keyword evidence="4 9" id="KW-0812">Transmembrane</keyword>
<gene>
    <name evidence="9 12" type="primary">lspA</name>
    <name evidence="12" type="ORF">Lade_0428</name>
</gene>
<comment type="subcellular location">
    <subcellularLocation>
        <location evidence="9">Cell membrane</location>
        <topology evidence="9">Multi-pass membrane protein</topology>
    </subcellularLocation>
</comment>
<dbReference type="PATRIC" id="fig|45056.6.peg.444"/>
<name>A0A0W0R411_9GAMM</name>
<evidence type="ECO:0000256" key="7">
    <source>
        <dbReference type="ARBA" id="ARBA00022989"/>
    </source>
</evidence>
<evidence type="ECO:0000256" key="9">
    <source>
        <dbReference type="HAMAP-Rule" id="MF_00161"/>
    </source>
</evidence>
<dbReference type="NCBIfam" id="TIGR00077">
    <property type="entry name" value="lspA"/>
    <property type="match status" value="1"/>
</dbReference>
<dbReference type="PROSITE" id="PS00855">
    <property type="entry name" value="SPASE_II"/>
    <property type="match status" value="1"/>
</dbReference>
<keyword evidence="2 9" id="KW-1003">Cell membrane</keyword>
<evidence type="ECO:0000256" key="3">
    <source>
        <dbReference type="ARBA" id="ARBA00022670"/>
    </source>
</evidence>
<evidence type="ECO:0000256" key="2">
    <source>
        <dbReference type="ARBA" id="ARBA00022475"/>
    </source>
</evidence>
<feature type="transmembrane region" description="Helical" evidence="9">
    <location>
        <begin position="89"/>
        <end position="107"/>
    </location>
</feature>
<dbReference type="GO" id="GO:0004190">
    <property type="term" value="F:aspartic-type endopeptidase activity"/>
    <property type="evidence" value="ECO:0007669"/>
    <property type="project" value="UniProtKB-UniRule"/>
</dbReference>
<dbReference type="RefSeq" id="WP_058461505.1">
    <property type="nucleotide sequence ID" value="NZ_CAAAHS010000004.1"/>
</dbReference>
<keyword evidence="7 9" id="KW-1133">Transmembrane helix</keyword>
<dbReference type="PANTHER" id="PTHR33695:SF1">
    <property type="entry name" value="LIPOPROTEIN SIGNAL PEPTIDASE"/>
    <property type="match status" value="1"/>
</dbReference>
<dbReference type="AlphaFoldDB" id="A0A0W0R411"/>
<keyword evidence="6 9" id="KW-0378">Hydrolase</keyword>
<comment type="caution">
    <text evidence="12">The sequence shown here is derived from an EMBL/GenBank/DDBJ whole genome shotgun (WGS) entry which is preliminary data.</text>
</comment>
<keyword evidence="3 9" id="KW-0645">Protease</keyword>
<dbReference type="OrthoDB" id="9810259at2"/>
<dbReference type="STRING" id="45056.Lade_0428"/>
<dbReference type="PANTHER" id="PTHR33695">
    <property type="entry name" value="LIPOPROTEIN SIGNAL PEPTIDASE"/>
    <property type="match status" value="1"/>
</dbReference>
<evidence type="ECO:0000256" key="11">
    <source>
        <dbReference type="RuleBase" id="RU004181"/>
    </source>
</evidence>
<evidence type="ECO:0000256" key="1">
    <source>
        <dbReference type="ARBA" id="ARBA00006139"/>
    </source>
</evidence>
<feature type="transmembrane region" description="Helical" evidence="9">
    <location>
        <begin position="127"/>
        <end position="147"/>
    </location>
</feature>
<accession>A0A0W0R411</accession>
<evidence type="ECO:0000256" key="5">
    <source>
        <dbReference type="ARBA" id="ARBA00022750"/>
    </source>
</evidence>
<keyword evidence="12" id="KW-0449">Lipoprotein</keyword>
<evidence type="ECO:0000256" key="8">
    <source>
        <dbReference type="ARBA" id="ARBA00023136"/>
    </source>
</evidence>
<dbReference type="EC" id="3.4.23.36" evidence="9"/>
<sequence length="158" mass="17760">MKKWPWFFVSLVVVVVDQLSKYWALNALSPYEPQNIMPMLDLTLAFNTGAAFSFLSTLGALNRWLLAGFSFLMSTVIIIWIVKLPQRLHLQLLALSLVLGGAVGNLIDRAANGYVVDFILIYYKNYHWPVFNLADTAICIGAFLLIIDFKNLSSKSIS</sequence>
<feature type="transmembrane region" description="Helical" evidence="9">
    <location>
        <begin position="36"/>
        <end position="58"/>
    </location>
</feature>
<evidence type="ECO:0000313" key="12">
    <source>
        <dbReference type="EMBL" id="KTC65770.1"/>
    </source>
</evidence>
<evidence type="ECO:0000256" key="10">
    <source>
        <dbReference type="RuleBase" id="RU000594"/>
    </source>
</evidence>
<evidence type="ECO:0000256" key="6">
    <source>
        <dbReference type="ARBA" id="ARBA00022801"/>
    </source>
</evidence>
<dbReference type="PRINTS" id="PR00781">
    <property type="entry name" value="LIPOSIGPTASE"/>
</dbReference>
<evidence type="ECO:0000313" key="13">
    <source>
        <dbReference type="Proteomes" id="UP000054859"/>
    </source>
</evidence>
<dbReference type="GO" id="GO:0005886">
    <property type="term" value="C:plasma membrane"/>
    <property type="evidence" value="ECO:0007669"/>
    <property type="project" value="UniProtKB-SubCell"/>
</dbReference>
<feature type="transmembrane region" description="Helical" evidence="9">
    <location>
        <begin position="6"/>
        <end position="24"/>
    </location>
</feature>
<dbReference type="UniPathway" id="UPA00665"/>
<dbReference type="HAMAP" id="MF_00161">
    <property type="entry name" value="LspA"/>
    <property type="match status" value="1"/>
</dbReference>
<feature type="active site" evidence="9">
    <location>
        <position position="117"/>
    </location>
</feature>
<comment type="function">
    <text evidence="9 10">This protein specifically catalyzes the removal of signal peptides from prolipoproteins.</text>
</comment>
<dbReference type="Proteomes" id="UP000054859">
    <property type="component" value="Unassembled WGS sequence"/>
</dbReference>
<keyword evidence="13" id="KW-1185">Reference proteome</keyword>
<keyword evidence="8 9" id="KW-0472">Membrane</keyword>
<evidence type="ECO:0000256" key="4">
    <source>
        <dbReference type="ARBA" id="ARBA00022692"/>
    </source>
</evidence>
<comment type="pathway">
    <text evidence="9">Protein modification; lipoprotein biosynthesis (signal peptide cleavage).</text>
</comment>
<comment type="catalytic activity">
    <reaction evidence="9 10">
        <text>Release of signal peptides from bacterial membrane prolipoproteins. Hydrolyzes -Xaa-Yaa-Zaa-|-(S,diacylglyceryl)Cys-, in which Xaa is hydrophobic (preferably Leu), and Yaa (Ala or Ser) and Zaa (Gly or Ala) have small, neutral side chains.</text>
        <dbReference type="EC" id="3.4.23.36"/>
    </reaction>
</comment>
<feature type="transmembrane region" description="Helical" evidence="9">
    <location>
        <begin position="64"/>
        <end position="82"/>
    </location>
</feature>
<proteinExistence type="inferred from homology"/>
<comment type="similarity">
    <text evidence="1 9 11">Belongs to the peptidase A8 family.</text>
</comment>
<reference evidence="12 13" key="1">
    <citation type="submission" date="2015-11" db="EMBL/GenBank/DDBJ databases">
        <title>Identification of large and diverse effector repertoires of 38 Legionella species.</title>
        <authorList>
            <person name="Burstein D."/>
            <person name="Amaro F."/>
            <person name="Zusman T."/>
            <person name="Lifshitz Z."/>
            <person name="Cohen O."/>
            <person name="Gilbert J.A."/>
            <person name="Pupko T."/>
            <person name="Shuman H.A."/>
            <person name="Segal G."/>
        </authorList>
    </citation>
    <scope>NUCLEOTIDE SEQUENCE [LARGE SCALE GENOMIC DNA]</scope>
    <source>
        <strain evidence="12 13">1762-AUS-E</strain>
    </source>
</reference>